<dbReference type="GO" id="GO:0000176">
    <property type="term" value="C:nuclear exosome (RNase complex)"/>
    <property type="evidence" value="ECO:0007669"/>
    <property type="project" value="UniProtKB-ARBA"/>
</dbReference>
<feature type="domain" description="Exoribonuclease phosphorolytic" evidence="7">
    <location>
        <begin position="136"/>
        <end position="197"/>
    </location>
</feature>
<sequence>MTRTSGRSNGTMRPLRSAKGVLNRADGSGRFAHDKTTVLCGVYGPVEVKLRDEQLDKATLEVIFKQNIGLTSTREKFLESFLKETLEALIMTNLHPRTLIQITFQTLQNDGSLLSAAFNAACMALMNAGIPLHSTFASVSLCILPNGDIFLDPTADEEEQAESRHVFVFDSRREGAYCVHSDGPFLQEKFDKCYDYAALSAKVILDYMKAARE</sequence>
<gene>
    <name evidence="8" type="ORF">AMAG_15669</name>
</gene>
<dbReference type="Pfam" id="PF03725">
    <property type="entry name" value="RNase_PH_C"/>
    <property type="match status" value="1"/>
</dbReference>
<dbReference type="SUPFAM" id="SSF55666">
    <property type="entry name" value="Ribonuclease PH domain 2-like"/>
    <property type="match status" value="1"/>
</dbReference>
<dbReference type="PANTHER" id="PTHR11953">
    <property type="entry name" value="EXOSOME COMPLEX COMPONENT"/>
    <property type="match status" value="1"/>
</dbReference>
<keyword evidence="5" id="KW-0539">Nucleus</keyword>
<dbReference type="GO" id="GO:0071051">
    <property type="term" value="P:poly(A)-dependent snoRNA 3'-end processing"/>
    <property type="evidence" value="ECO:0007669"/>
    <property type="project" value="TreeGrafter"/>
</dbReference>
<evidence type="ECO:0000313" key="9">
    <source>
        <dbReference type="Proteomes" id="UP000054350"/>
    </source>
</evidence>
<comment type="subcellular location">
    <subcellularLocation>
        <location evidence="1">Nucleus</location>
    </subcellularLocation>
</comment>
<evidence type="ECO:0000256" key="2">
    <source>
        <dbReference type="ARBA" id="ARBA00006678"/>
    </source>
</evidence>
<reference evidence="8 9" key="1">
    <citation type="submission" date="2009-11" db="EMBL/GenBank/DDBJ databases">
        <title>Annotation of Allomyces macrogynus ATCC 38327.</title>
        <authorList>
            <consortium name="The Broad Institute Genome Sequencing Platform"/>
            <person name="Russ C."/>
            <person name="Cuomo C."/>
            <person name="Burger G."/>
            <person name="Gray M.W."/>
            <person name="Holland P.W.H."/>
            <person name="King N."/>
            <person name="Lang F.B.F."/>
            <person name="Roger A.J."/>
            <person name="Ruiz-Trillo I."/>
            <person name="Young S.K."/>
            <person name="Zeng Q."/>
            <person name="Gargeya S."/>
            <person name="Fitzgerald M."/>
            <person name="Haas B."/>
            <person name="Abouelleil A."/>
            <person name="Alvarado L."/>
            <person name="Arachchi H.M."/>
            <person name="Berlin A."/>
            <person name="Chapman S.B."/>
            <person name="Gearin G."/>
            <person name="Goldberg J."/>
            <person name="Griggs A."/>
            <person name="Gujja S."/>
            <person name="Hansen M."/>
            <person name="Heiman D."/>
            <person name="Howarth C."/>
            <person name="Larimer J."/>
            <person name="Lui A."/>
            <person name="MacDonald P.J.P."/>
            <person name="McCowen C."/>
            <person name="Montmayeur A."/>
            <person name="Murphy C."/>
            <person name="Neiman D."/>
            <person name="Pearson M."/>
            <person name="Priest M."/>
            <person name="Roberts A."/>
            <person name="Saif S."/>
            <person name="Shea T."/>
            <person name="Sisk P."/>
            <person name="Stolte C."/>
            <person name="Sykes S."/>
            <person name="Wortman J."/>
            <person name="Nusbaum C."/>
            <person name="Birren B."/>
        </authorList>
    </citation>
    <scope>NUCLEOTIDE SEQUENCE [LARGE SCALE GENOMIC DNA]</scope>
    <source>
        <strain evidence="8 9">ATCC 38327</strain>
    </source>
</reference>
<dbReference type="GO" id="GO:0005730">
    <property type="term" value="C:nucleolus"/>
    <property type="evidence" value="ECO:0007669"/>
    <property type="project" value="TreeGrafter"/>
</dbReference>
<dbReference type="eggNOG" id="KOG1069">
    <property type="taxonomic scope" value="Eukaryota"/>
</dbReference>
<dbReference type="CDD" id="cd11372">
    <property type="entry name" value="RNase_PH_RRP46"/>
    <property type="match status" value="1"/>
</dbReference>
<accession>A0A0L0T9N9</accession>
<dbReference type="GO" id="GO:0034475">
    <property type="term" value="P:U4 snRNA 3'-end processing"/>
    <property type="evidence" value="ECO:0007669"/>
    <property type="project" value="TreeGrafter"/>
</dbReference>
<dbReference type="GO" id="GO:0003723">
    <property type="term" value="F:RNA binding"/>
    <property type="evidence" value="ECO:0007669"/>
    <property type="project" value="TreeGrafter"/>
</dbReference>
<dbReference type="EMBL" id="GG745372">
    <property type="protein sequence ID" value="KNE71435.1"/>
    <property type="molecule type" value="Genomic_DNA"/>
</dbReference>
<evidence type="ECO:0000256" key="4">
    <source>
        <dbReference type="ARBA" id="ARBA00022835"/>
    </source>
</evidence>
<dbReference type="GO" id="GO:0000177">
    <property type="term" value="C:cytoplasmic exosome (RNase complex)"/>
    <property type="evidence" value="ECO:0007669"/>
    <property type="project" value="TreeGrafter"/>
</dbReference>
<dbReference type="Pfam" id="PF01138">
    <property type="entry name" value="RNase_PH"/>
    <property type="match status" value="1"/>
</dbReference>
<dbReference type="InterPro" id="IPR027408">
    <property type="entry name" value="PNPase/RNase_PH_dom_sf"/>
</dbReference>
<feature type="domain" description="Exoribonuclease phosphorolytic" evidence="6">
    <location>
        <begin position="12"/>
        <end position="131"/>
    </location>
</feature>
<evidence type="ECO:0000256" key="3">
    <source>
        <dbReference type="ARBA" id="ARBA00022552"/>
    </source>
</evidence>
<evidence type="ECO:0000256" key="1">
    <source>
        <dbReference type="ARBA" id="ARBA00004123"/>
    </source>
</evidence>
<dbReference type="Gene3D" id="3.30.230.70">
    <property type="entry name" value="GHMP Kinase, N-terminal domain"/>
    <property type="match status" value="1"/>
</dbReference>
<name>A0A0L0T9N9_ALLM3</name>
<dbReference type="PANTHER" id="PTHR11953:SF1">
    <property type="entry name" value="EXOSOME COMPLEX COMPONENT RRP46"/>
    <property type="match status" value="1"/>
</dbReference>
<dbReference type="GO" id="GO:0016075">
    <property type="term" value="P:rRNA catabolic process"/>
    <property type="evidence" value="ECO:0007669"/>
    <property type="project" value="TreeGrafter"/>
</dbReference>
<dbReference type="STRING" id="578462.A0A0L0T9N9"/>
<dbReference type="GO" id="GO:0071028">
    <property type="term" value="P:nuclear mRNA surveillance"/>
    <property type="evidence" value="ECO:0007669"/>
    <property type="project" value="TreeGrafter"/>
</dbReference>
<dbReference type="OMA" id="SYKCPAT"/>
<reference evidence="9" key="2">
    <citation type="submission" date="2009-11" db="EMBL/GenBank/DDBJ databases">
        <title>The Genome Sequence of Allomyces macrogynus strain ATCC 38327.</title>
        <authorList>
            <consortium name="The Broad Institute Genome Sequencing Platform"/>
            <person name="Russ C."/>
            <person name="Cuomo C."/>
            <person name="Shea T."/>
            <person name="Young S.K."/>
            <person name="Zeng Q."/>
            <person name="Koehrsen M."/>
            <person name="Haas B."/>
            <person name="Borodovsky M."/>
            <person name="Guigo R."/>
            <person name="Alvarado L."/>
            <person name="Berlin A."/>
            <person name="Borenstein D."/>
            <person name="Chen Z."/>
            <person name="Engels R."/>
            <person name="Freedman E."/>
            <person name="Gellesch M."/>
            <person name="Goldberg J."/>
            <person name="Griggs A."/>
            <person name="Gujja S."/>
            <person name="Heiman D."/>
            <person name="Hepburn T."/>
            <person name="Howarth C."/>
            <person name="Jen D."/>
            <person name="Larson L."/>
            <person name="Lewis B."/>
            <person name="Mehta T."/>
            <person name="Park D."/>
            <person name="Pearson M."/>
            <person name="Roberts A."/>
            <person name="Saif S."/>
            <person name="Shenoy N."/>
            <person name="Sisk P."/>
            <person name="Stolte C."/>
            <person name="Sykes S."/>
            <person name="Walk T."/>
            <person name="White J."/>
            <person name="Yandava C."/>
            <person name="Burger G."/>
            <person name="Gray M.W."/>
            <person name="Holland P.W.H."/>
            <person name="King N."/>
            <person name="Lang F.B.F."/>
            <person name="Roger A.J."/>
            <person name="Ruiz-Trillo I."/>
            <person name="Lander E."/>
            <person name="Nusbaum C."/>
        </authorList>
    </citation>
    <scope>NUCLEOTIDE SEQUENCE [LARGE SCALE GENOMIC DNA]</scope>
    <source>
        <strain evidence="9">ATCC 38327</strain>
    </source>
</reference>
<evidence type="ECO:0000313" key="8">
    <source>
        <dbReference type="EMBL" id="KNE71435.1"/>
    </source>
</evidence>
<evidence type="ECO:0000259" key="7">
    <source>
        <dbReference type="Pfam" id="PF03725"/>
    </source>
</evidence>
<dbReference type="InterPro" id="IPR036345">
    <property type="entry name" value="ExoRNase_PH_dom2_sf"/>
</dbReference>
<dbReference type="InterPro" id="IPR015847">
    <property type="entry name" value="ExoRNase_PH_dom2"/>
</dbReference>
<keyword evidence="4" id="KW-0271">Exosome</keyword>
<proteinExistence type="inferred from homology"/>
<keyword evidence="9" id="KW-1185">Reference proteome</keyword>
<dbReference type="GO" id="GO:0006364">
    <property type="term" value="P:rRNA processing"/>
    <property type="evidence" value="ECO:0007669"/>
    <property type="project" value="UniProtKB-KW"/>
</dbReference>
<comment type="similarity">
    <text evidence="2">Belongs to the RNase PH family.</text>
</comment>
<evidence type="ECO:0000256" key="5">
    <source>
        <dbReference type="ARBA" id="ARBA00023242"/>
    </source>
</evidence>
<dbReference type="InterPro" id="IPR050080">
    <property type="entry name" value="RNase_PH"/>
</dbReference>
<dbReference type="InterPro" id="IPR001247">
    <property type="entry name" value="ExoRNase_PH_dom1"/>
</dbReference>
<dbReference type="AlphaFoldDB" id="A0A0L0T9N9"/>
<protein>
    <submittedName>
        <fullName evidence="8">Uncharacterized protein</fullName>
    </submittedName>
</protein>
<dbReference type="InterPro" id="IPR020568">
    <property type="entry name" value="Ribosomal_Su5_D2-typ_SF"/>
</dbReference>
<dbReference type="Proteomes" id="UP000054350">
    <property type="component" value="Unassembled WGS sequence"/>
</dbReference>
<dbReference type="OrthoDB" id="27298at2759"/>
<dbReference type="SUPFAM" id="SSF54211">
    <property type="entry name" value="Ribosomal protein S5 domain 2-like"/>
    <property type="match status" value="1"/>
</dbReference>
<keyword evidence="3" id="KW-0698">rRNA processing</keyword>
<dbReference type="VEuPathDB" id="FungiDB:AMAG_15669"/>
<organism evidence="8 9">
    <name type="scientific">Allomyces macrogynus (strain ATCC 38327)</name>
    <name type="common">Allomyces javanicus var. macrogynus</name>
    <dbReference type="NCBI Taxonomy" id="578462"/>
    <lineage>
        <taxon>Eukaryota</taxon>
        <taxon>Fungi</taxon>
        <taxon>Fungi incertae sedis</taxon>
        <taxon>Blastocladiomycota</taxon>
        <taxon>Blastocladiomycetes</taxon>
        <taxon>Blastocladiales</taxon>
        <taxon>Blastocladiaceae</taxon>
        <taxon>Allomyces</taxon>
    </lineage>
</organism>
<evidence type="ECO:0000259" key="6">
    <source>
        <dbReference type="Pfam" id="PF01138"/>
    </source>
</evidence>